<name>A0A2H5X9E7_9BACT</name>
<dbReference type="SUPFAM" id="SSF53187">
    <property type="entry name" value="Zn-dependent exopeptidases"/>
    <property type="match status" value="1"/>
</dbReference>
<organism evidence="4 5">
    <name type="scientific">Candidatus Fervidibacter japonicus</name>
    <dbReference type="NCBI Taxonomy" id="2035412"/>
    <lineage>
        <taxon>Bacteria</taxon>
        <taxon>Candidatus Fervidibacterota</taxon>
        <taxon>Candidatus Fervidibacter</taxon>
    </lineage>
</organism>
<dbReference type="Gene3D" id="2.60.40.3500">
    <property type="match status" value="1"/>
</dbReference>
<reference evidence="5" key="1">
    <citation type="submission" date="2017-09" db="EMBL/GenBank/DDBJ databases">
        <title>Metaegenomics of thermophilic ammonia-oxidizing enrichment culture.</title>
        <authorList>
            <person name="Kato S."/>
            <person name="Suzuki K."/>
        </authorList>
    </citation>
    <scope>NUCLEOTIDE SEQUENCE [LARGE SCALE GENOMIC DNA]</scope>
</reference>
<dbReference type="SMART" id="SM00646">
    <property type="entry name" value="Ami_3"/>
    <property type="match status" value="1"/>
</dbReference>
<keyword evidence="2" id="KW-0732">Signal</keyword>
<dbReference type="Proteomes" id="UP000236173">
    <property type="component" value="Unassembled WGS sequence"/>
</dbReference>
<evidence type="ECO:0000259" key="3">
    <source>
        <dbReference type="SMART" id="SM00646"/>
    </source>
</evidence>
<gene>
    <name evidence="4" type="primary">amiC</name>
    <name evidence="4" type="ORF">HRbin17_00275</name>
</gene>
<dbReference type="Pfam" id="PF01520">
    <property type="entry name" value="Amidase_3"/>
    <property type="match status" value="1"/>
</dbReference>
<dbReference type="EMBL" id="BEHT01000002">
    <property type="protein sequence ID" value="GBC97784.1"/>
    <property type="molecule type" value="Genomic_DNA"/>
</dbReference>
<evidence type="ECO:0000313" key="4">
    <source>
        <dbReference type="EMBL" id="GBC97784.1"/>
    </source>
</evidence>
<comment type="caution">
    <text evidence="4">The sequence shown here is derived from an EMBL/GenBank/DDBJ whole genome shotgun (WGS) entry which is preliminary data.</text>
</comment>
<dbReference type="GO" id="GO:0030288">
    <property type="term" value="C:outer membrane-bounded periplasmic space"/>
    <property type="evidence" value="ECO:0007669"/>
    <property type="project" value="TreeGrafter"/>
</dbReference>
<dbReference type="InterPro" id="IPR002508">
    <property type="entry name" value="MurNAc-LAA_cat"/>
</dbReference>
<keyword evidence="1 4" id="KW-0378">Hydrolase</keyword>
<dbReference type="EC" id="3.5.1.28" evidence="4"/>
<dbReference type="InterPro" id="IPR050695">
    <property type="entry name" value="N-acetylmuramoyl_amidase_3"/>
</dbReference>
<proteinExistence type="predicted"/>
<dbReference type="PANTHER" id="PTHR30404:SF0">
    <property type="entry name" value="N-ACETYLMURAMOYL-L-ALANINE AMIDASE AMIC"/>
    <property type="match status" value="1"/>
</dbReference>
<dbReference type="PANTHER" id="PTHR30404">
    <property type="entry name" value="N-ACETYLMURAMOYL-L-ALANINE AMIDASE"/>
    <property type="match status" value="1"/>
</dbReference>
<evidence type="ECO:0000313" key="5">
    <source>
        <dbReference type="Proteomes" id="UP000236173"/>
    </source>
</evidence>
<dbReference type="GO" id="GO:0008745">
    <property type="term" value="F:N-acetylmuramoyl-L-alanine amidase activity"/>
    <property type="evidence" value="ECO:0007669"/>
    <property type="project" value="UniProtKB-EC"/>
</dbReference>
<feature type="signal peptide" evidence="2">
    <location>
        <begin position="1"/>
        <end position="23"/>
    </location>
</feature>
<evidence type="ECO:0000256" key="2">
    <source>
        <dbReference type="SAM" id="SignalP"/>
    </source>
</evidence>
<protein>
    <submittedName>
        <fullName evidence="4">N-acetylmuramoyl-L-alanine amidase AmiC</fullName>
        <ecNumber evidence="4">3.5.1.28</ecNumber>
    </submittedName>
</protein>
<dbReference type="GO" id="GO:0009253">
    <property type="term" value="P:peptidoglycan catabolic process"/>
    <property type="evidence" value="ECO:0007669"/>
    <property type="project" value="InterPro"/>
</dbReference>
<dbReference type="CDD" id="cd02696">
    <property type="entry name" value="MurNAc-LAA"/>
    <property type="match status" value="1"/>
</dbReference>
<dbReference type="AlphaFoldDB" id="A0A2H5X9E7"/>
<dbReference type="Gene3D" id="3.40.630.40">
    <property type="entry name" value="Zn-dependent exopeptidases"/>
    <property type="match status" value="1"/>
</dbReference>
<sequence>MRYTLTRCIWIALLVTFSAPVSGAVQALSDGTLSVLGVAFPHLPLRWQEEPYAPFGAWLEVLGVQGTPQKDSLTLRFPDRSAVTWTTNTTQLTLNDRTLSVAPLQVEDDRLWVPLVSLAALLGLRPVVNADQRQIKLVTELRQVTLTATRAGWLLETVLSYPLAVPPRVGTLSDPYRAYVDFVGASATLDPTALPSGTQVITQVRLGQFSSDPPIARLVVDADAALTVSVVGRQRSGKGERWCFLLQLSASRQPWLGQVTFVENTPTRATLQLRGWFGTMPRLAQEPHRLVVEVPVTPLLPPSFPDCPPDGVVREAVATVTERGTRIVLTLRSPAHGQWRLQEEDSILLVVEAPPRSVRTGRLIIVDAGHGGKDPGAQSPFGIPPEKHLTLDIAQRLRRLLEQAGYSVRMTRETDVYISLADRVAMANALGADAFVSVHLNSFPRPGGQWGTEVYYWTPHSLPLAEAVYRNLLSLLGRKGNGVRQRRLYVVRHTVMPAILVEPCYVNHPDEAALLKDESFRERIALAICQGIMEFFNDVRRLERGLEALPESVSR</sequence>
<feature type="chain" id="PRO_5014121912" evidence="2">
    <location>
        <begin position="24"/>
        <end position="555"/>
    </location>
</feature>
<feature type="domain" description="MurNAc-LAA" evidence="3">
    <location>
        <begin position="424"/>
        <end position="533"/>
    </location>
</feature>
<evidence type="ECO:0000256" key="1">
    <source>
        <dbReference type="ARBA" id="ARBA00022801"/>
    </source>
</evidence>
<accession>A0A2H5X9E7</accession>